<dbReference type="Proteomes" id="UP000321306">
    <property type="component" value="Unassembled WGS sequence"/>
</dbReference>
<evidence type="ECO:0000313" key="2">
    <source>
        <dbReference type="Proteomes" id="UP000321306"/>
    </source>
</evidence>
<keyword evidence="2" id="KW-1185">Reference proteome</keyword>
<protein>
    <submittedName>
        <fullName evidence="1">Uncharacterized protein</fullName>
    </submittedName>
</protein>
<organism evidence="1 2">
    <name type="scientific">Deinococcus cellulosilyticus (strain DSM 18568 / NBRC 106333 / KACC 11606 / 5516J-15)</name>
    <dbReference type="NCBI Taxonomy" id="1223518"/>
    <lineage>
        <taxon>Bacteria</taxon>
        <taxon>Thermotogati</taxon>
        <taxon>Deinococcota</taxon>
        <taxon>Deinococci</taxon>
        <taxon>Deinococcales</taxon>
        <taxon>Deinococcaceae</taxon>
        <taxon>Deinococcus</taxon>
    </lineage>
</organism>
<reference evidence="1 2" key="1">
    <citation type="submission" date="2019-07" db="EMBL/GenBank/DDBJ databases">
        <title>Whole genome shotgun sequence of Deinococcus cellulosilyticus NBRC 106333.</title>
        <authorList>
            <person name="Hosoyama A."/>
            <person name="Uohara A."/>
            <person name="Ohji S."/>
            <person name="Ichikawa N."/>
        </authorList>
    </citation>
    <scope>NUCLEOTIDE SEQUENCE [LARGE SCALE GENOMIC DNA]</scope>
    <source>
        <strain evidence="1 2">NBRC 106333</strain>
    </source>
</reference>
<sequence length="84" mass="9619">MGVYEQIARFVLSNPDLHASALMKQLLLSLYSDAFQINLYVLFAILDVPNTRLVLDALEHYARVGEDEELRRAAKQLLEVQDDQ</sequence>
<dbReference type="EMBL" id="BJXB01000039">
    <property type="protein sequence ID" value="GEM49638.1"/>
    <property type="molecule type" value="Genomic_DNA"/>
</dbReference>
<accession>A0A511NAV1</accession>
<dbReference type="AlphaFoldDB" id="A0A511NAV1"/>
<dbReference type="RefSeq" id="WP_146890547.1">
    <property type="nucleotide sequence ID" value="NZ_BJXB01000039.1"/>
</dbReference>
<name>A0A511NAV1_DEIC1</name>
<gene>
    <name evidence="1" type="ORF">DC3_52730</name>
</gene>
<comment type="caution">
    <text evidence="1">The sequence shown here is derived from an EMBL/GenBank/DDBJ whole genome shotgun (WGS) entry which is preliminary data.</text>
</comment>
<proteinExistence type="predicted"/>
<evidence type="ECO:0000313" key="1">
    <source>
        <dbReference type="EMBL" id="GEM49638.1"/>
    </source>
</evidence>